<organism evidence="5 6">
    <name type="scientific">Planosporangium flavigriseum</name>
    <dbReference type="NCBI Taxonomy" id="373681"/>
    <lineage>
        <taxon>Bacteria</taxon>
        <taxon>Bacillati</taxon>
        <taxon>Actinomycetota</taxon>
        <taxon>Actinomycetes</taxon>
        <taxon>Micromonosporales</taxon>
        <taxon>Micromonosporaceae</taxon>
        <taxon>Planosporangium</taxon>
    </lineage>
</organism>
<dbReference type="RefSeq" id="WP_239075436.1">
    <property type="nucleotide sequence ID" value="NZ_BONU01000011.1"/>
</dbReference>
<dbReference type="Gene3D" id="3.60.21.10">
    <property type="match status" value="1"/>
</dbReference>
<evidence type="ECO:0000313" key="5">
    <source>
        <dbReference type="EMBL" id="GIG73739.1"/>
    </source>
</evidence>
<dbReference type="AlphaFoldDB" id="A0A8J3LLX4"/>
<dbReference type="PANTHER" id="PTHR33393:SF11">
    <property type="entry name" value="POLYGLUTAMINE SYNTHESIS ACCESSORY PROTEIN RV0574C-RELATED"/>
    <property type="match status" value="1"/>
</dbReference>
<keyword evidence="3" id="KW-0812">Transmembrane</keyword>
<dbReference type="InterPro" id="IPR052169">
    <property type="entry name" value="CW_Biosynth-Accessory"/>
</dbReference>
<evidence type="ECO:0000313" key="6">
    <source>
        <dbReference type="Proteomes" id="UP000653674"/>
    </source>
</evidence>
<comment type="caution">
    <text evidence="5">The sequence shown here is derived from an EMBL/GenBank/DDBJ whole genome shotgun (WGS) entry which is preliminary data.</text>
</comment>
<dbReference type="Proteomes" id="UP000653674">
    <property type="component" value="Unassembled WGS sequence"/>
</dbReference>
<name>A0A8J3LLX4_9ACTN</name>
<accession>A0A8J3LLX4</accession>
<sequence>MAMRGAGPADPASGSYRRSTPPVPPAVGRSADVNRASAAGRAPVGRPAAERPSRLASIVTAEPPRRPSSAVRTNLLAVGLVGLIVVGLATSGTALALRGSESGAGASRWSAPVVTPAAPGSDAASSPAVAPVVGTGDATVSLSATGDIIMGAAPANLPPRGAGDFFADVKGALRADVQMGNLEQPLTNDTGVTKCPPSAAPSPGAVPSTPPSAPPKPTCFAFRSPPAYAEVLRDAGFRVLNLANNHAYDFGAEGNRQTRSALEAAGLAHTGAPGQITVVETKGIKIAVVGFSSYPWSASLVDVSAAAALVKRAKARADLAVVHMHAGAEGADKTHVRPGTEMFLGENRGDPLKFAHAVVDAGADLVIGHGPHVMRAMEFYRGRLIAYSLGNFAGYRALNYNGVPGVGGVLKVTLRKDGSYVDGSLVPTRMVAPGLPAMDPAKQALSLIRGLSDTDLPASGVRIGDNGAITSRT</sequence>
<feature type="region of interest" description="Disordered" evidence="2">
    <location>
        <begin position="1"/>
        <end position="69"/>
    </location>
</feature>
<evidence type="ECO:0000256" key="1">
    <source>
        <dbReference type="ARBA" id="ARBA00005662"/>
    </source>
</evidence>
<dbReference type="CDD" id="cd07381">
    <property type="entry name" value="MPP_CapA"/>
    <property type="match status" value="1"/>
</dbReference>
<keyword evidence="3" id="KW-0472">Membrane</keyword>
<dbReference type="EMBL" id="BONU01000011">
    <property type="protein sequence ID" value="GIG73739.1"/>
    <property type="molecule type" value="Genomic_DNA"/>
</dbReference>
<keyword evidence="3" id="KW-1133">Transmembrane helix</keyword>
<feature type="transmembrane region" description="Helical" evidence="3">
    <location>
        <begin position="75"/>
        <end position="97"/>
    </location>
</feature>
<keyword evidence="6" id="KW-1185">Reference proteome</keyword>
<proteinExistence type="inferred from homology"/>
<dbReference type="PANTHER" id="PTHR33393">
    <property type="entry name" value="POLYGLUTAMINE SYNTHESIS ACCESSORY PROTEIN RV0574C-RELATED"/>
    <property type="match status" value="1"/>
</dbReference>
<comment type="similarity">
    <text evidence="1">Belongs to the CapA family.</text>
</comment>
<dbReference type="Pfam" id="PF09587">
    <property type="entry name" value="PGA_cap"/>
    <property type="match status" value="1"/>
</dbReference>
<reference evidence="5" key="1">
    <citation type="submission" date="2021-01" db="EMBL/GenBank/DDBJ databases">
        <title>Whole genome shotgun sequence of Planosporangium flavigriseum NBRC 105377.</title>
        <authorList>
            <person name="Komaki H."/>
            <person name="Tamura T."/>
        </authorList>
    </citation>
    <scope>NUCLEOTIDE SEQUENCE</scope>
    <source>
        <strain evidence="5">NBRC 105377</strain>
    </source>
</reference>
<evidence type="ECO:0000259" key="4">
    <source>
        <dbReference type="SMART" id="SM00854"/>
    </source>
</evidence>
<dbReference type="SMART" id="SM00854">
    <property type="entry name" value="PGA_cap"/>
    <property type="match status" value="1"/>
</dbReference>
<gene>
    <name evidence="5" type="ORF">Pfl04_21430</name>
</gene>
<protein>
    <recommendedName>
        <fullName evidence="4">Capsule synthesis protein CapA domain-containing protein</fullName>
    </recommendedName>
</protein>
<feature type="compositionally biased region" description="Low complexity" evidence="2">
    <location>
        <begin position="35"/>
        <end position="47"/>
    </location>
</feature>
<feature type="region of interest" description="Disordered" evidence="2">
    <location>
        <begin position="190"/>
        <end position="215"/>
    </location>
</feature>
<dbReference type="SUPFAM" id="SSF56300">
    <property type="entry name" value="Metallo-dependent phosphatases"/>
    <property type="match status" value="1"/>
</dbReference>
<dbReference type="InterPro" id="IPR029052">
    <property type="entry name" value="Metallo-depent_PP-like"/>
</dbReference>
<dbReference type="InterPro" id="IPR019079">
    <property type="entry name" value="Capsule_synth_CapA"/>
</dbReference>
<evidence type="ECO:0000256" key="2">
    <source>
        <dbReference type="SAM" id="MobiDB-lite"/>
    </source>
</evidence>
<evidence type="ECO:0000256" key="3">
    <source>
        <dbReference type="SAM" id="Phobius"/>
    </source>
</evidence>
<feature type="domain" description="Capsule synthesis protein CapA" evidence="4">
    <location>
        <begin position="141"/>
        <end position="396"/>
    </location>
</feature>